<evidence type="ECO:0000256" key="4">
    <source>
        <dbReference type="ARBA" id="ARBA00022989"/>
    </source>
</evidence>
<feature type="transmembrane region" description="Helical" evidence="6">
    <location>
        <begin position="405"/>
        <end position="425"/>
    </location>
</feature>
<gene>
    <name evidence="7" type="ORF">CUV01_13185</name>
</gene>
<feature type="transmembrane region" description="Helical" evidence="6">
    <location>
        <begin position="256"/>
        <end position="282"/>
    </location>
</feature>
<feature type="transmembrane region" description="Helical" evidence="6">
    <location>
        <begin position="149"/>
        <end position="167"/>
    </location>
</feature>
<feature type="transmembrane region" description="Helical" evidence="6">
    <location>
        <begin position="362"/>
        <end position="384"/>
    </location>
</feature>
<dbReference type="Gene3D" id="1.10.4160.10">
    <property type="entry name" value="Hydantoin permease"/>
    <property type="match status" value="1"/>
</dbReference>
<feature type="transmembrane region" description="Helical" evidence="6">
    <location>
        <begin position="334"/>
        <end position="356"/>
    </location>
</feature>
<dbReference type="EMBL" id="CP025408">
    <property type="protein sequence ID" value="AUH34216.1"/>
    <property type="molecule type" value="Genomic_DNA"/>
</dbReference>
<dbReference type="GO" id="GO:0015205">
    <property type="term" value="F:nucleobase transmembrane transporter activity"/>
    <property type="evidence" value="ECO:0007669"/>
    <property type="project" value="TreeGrafter"/>
</dbReference>
<evidence type="ECO:0000256" key="3">
    <source>
        <dbReference type="ARBA" id="ARBA00022692"/>
    </source>
</evidence>
<dbReference type="InterPro" id="IPR045225">
    <property type="entry name" value="Uracil/uridine/allantoin_perm"/>
</dbReference>
<dbReference type="PANTHER" id="PTHR30618:SF0">
    <property type="entry name" value="PURINE-URACIL PERMEASE NCS1"/>
    <property type="match status" value="1"/>
</dbReference>
<dbReference type="AlphaFoldDB" id="A0A2K9ETP8"/>
<keyword evidence="8" id="KW-1185">Reference proteome</keyword>
<dbReference type="InterPro" id="IPR001248">
    <property type="entry name" value="Pur-cyt_permease"/>
</dbReference>
<name>A0A2K9ETP8_9RHOB</name>
<feature type="transmembrane region" description="Helical" evidence="6">
    <location>
        <begin position="118"/>
        <end position="143"/>
    </location>
</feature>
<dbReference type="OrthoDB" id="9780088at2"/>
<dbReference type="KEGG" id="paro:CUV01_13185"/>
<sequence length="501" mass="54175">MSVADQVRDAEHERSALVEESILPTLLGQRPIGMLGYAWIWVGIAVIIATYSLGAAGVEGGVPLLTVVLTILLANLCIGAVMLMTADIGTEHGLTFAVYLRAPFGIHGTHLPAISRGLVAAMWFGIQTYLGALALNGIGQYFFGFDNWAIWYGVFALVQVANTASGIKSVERLASLAAPAIIAISVWMYFTIEGVANTQGINIWTFEATGEMSLLVLFVANLGFWSTMAIDVPNLTRFVKTKAHARGFMARNRNIFVGQILALPITQAFIAGLGAVSFIATGNWNPVEVIQGEGQGLSLVLLLALVVLAQWSTNNSANLIPSALTFINLAPRLINYKMAVVIAGIVGTLCFPWQILNNLFVFLGYYGAFLSAIGGIMVADYYLLRKRRLNVPDLYKLDGQFRYAGGFNPAGMIAWVVAGGIAAWYSQYAFVLGFPLGLVIYLILMKGMVLGAHPQREIESGFSNEFLATSEGKSWVYMGKGQFQRMTEAEAQGSAVTREDL</sequence>
<organism evidence="7 8">
    <name type="scientific">Paracoccus tegillarcae</name>
    <dbReference type="NCBI Taxonomy" id="1529068"/>
    <lineage>
        <taxon>Bacteria</taxon>
        <taxon>Pseudomonadati</taxon>
        <taxon>Pseudomonadota</taxon>
        <taxon>Alphaproteobacteria</taxon>
        <taxon>Rhodobacterales</taxon>
        <taxon>Paracoccaceae</taxon>
        <taxon>Paracoccus</taxon>
    </lineage>
</organism>
<keyword evidence="4 6" id="KW-1133">Transmembrane helix</keyword>
<reference evidence="7 8" key="1">
    <citation type="submission" date="2017-12" db="EMBL/GenBank/DDBJ databases">
        <authorList>
            <person name="Hurst M.R.H."/>
        </authorList>
    </citation>
    <scope>NUCLEOTIDE SEQUENCE [LARGE SCALE GENOMIC DNA]</scope>
    <source>
        <strain evidence="7 8">BM15</strain>
    </source>
</reference>
<dbReference type="GO" id="GO:0005886">
    <property type="term" value="C:plasma membrane"/>
    <property type="evidence" value="ECO:0007669"/>
    <property type="project" value="TreeGrafter"/>
</dbReference>
<evidence type="ECO:0000256" key="2">
    <source>
        <dbReference type="ARBA" id="ARBA00008974"/>
    </source>
</evidence>
<feature type="transmembrane region" description="Helical" evidence="6">
    <location>
        <begin position="431"/>
        <end position="452"/>
    </location>
</feature>
<protein>
    <submittedName>
        <fullName evidence="7">Nitrate reductase</fullName>
    </submittedName>
</protein>
<comment type="subcellular location">
    <subcellularLocation>
        <location evidence="1">Membrane</location>
        <topology evidence="1">Multi-pass membrane protein</topology>
    </subcellularLocation>
</comment>
<feature type="transmembrane region" description="Helical" evidence="6">
    <location>
        <begin position="64"/>
        <end position="84"/>
    </location>
</feature>
<dbReference type="Proteomes" id="UP000233742">
    <property type="component" value="Chromosome"/>
</dbReference>
<feature type="transmembrane region" description="Helical" evidence="6">
    <location>
        <begin position="174"/>
        <end position="192"/>
    </location>
</feature>
<dbReference type="CDD" id="cd10323">
    <property type="entry name" value="SLC-NCS1sbd"/>
    <property type="match status" value="1"/>
</dbReference>
<evidence type="ECO:0000313" key="8">
    <source>
        <dbReference type="Proteomes" id="UP000233742"/>
    </source>
</evidence>
<feature type="transmembrane region" description="Helical" evidence="6">
    <location>
        <begin position="294"/>
        <end position="313"/>
    </location>
</feature>
<dbReference type="Pfam" id="PF02133">
    <property type="entry name" value="Transp_cyt_pur"/>
    <property type="match status" value="1"/>
</dbReference>
<feature type="transmembrane region" description="Helical" evidence="6">
    <location>
        <begin position="212"/>
        <end position="235"/>
    </location>
</feature>
<evidence type="ECO:0000313" key="7">
    <source>
        <dbReference type="EMBL" id="AUH34216.1"/>
    </source>
</evidence>
<proteinExistence type="inferred from homology"/>
<dbReference type="PANTHER" id="PTHR30618">
    <property type="entry name" value="NCS1 FAMILY PURINE/PYRIMIDINE TRANSPORTER"/>
    <property type="match status" value="1"/>
</dbReference>
<dbReference type="RefSeq" id="WP_101460878.1">
    <property type="nucleotide sequence ID" value="NZ_CP025408.1"/>
</dbReference>
<feature type="transmembrane region" description="Helical" evidence="6">
    <location>
        <begin position="37"/>
        <end position="58"/>
    </location>
</feature>
<evidence type="ECO:0000256" key="1">
    <source>
        <dbReference type="ARBA" id="ARBA00004141"/>
    </source>
</evidence>
<evidence type="ECO:0000256" key="6">
    <source>
        <dbReference type="SAM" id="Phobius"/>
    </source>
</evidence>
<comment type="similarity">
    <text evidence="2">Belongs to the purine-cytosine permease (2.A.39) family.</text>
</comment>
<keyword evidence="3 6" id="KW-0812">Transmembrane</keyword>
<keyword evidence="5 6" id="KW-0472">Membrane</keyword>
<evidence type="ECO:0000256" key="5">
    <source>
        <dbReference type="ARBA" id="ARBA00023136"/>
    </source>
</evidence>
<accession>A0A2K9ETP8</accession>